<reference evidence="2 3" key="1">
    <citation type="journal article" date="2014" name="Virology">
        <title>Genome of brown tide virus (AaV), the little giant of the Megaviridae, elucidates NCLDV genome expansion and host-virus coevolution.</title>
        <authorList>
            <person name="Moniruzzaman M."/>
            <person name="LeCleir G.R."/>
            <person name="Brown C.M."/>
            <person name="Gobler C.J."/>
            <person name="Bidle K.D."/>
            <person name="Wilson W.H."/>
            <person name="Wilhelm S.W."/>
        </authorList>
    </citation>
    <scope>NUCLEOTIDE SEQUENCE [LARGE SCALE GENOMIC DNA]</scope>
    <source>
        <strain evidence="2">BtV-01</strain>
    </source>
</reference>
<dbReference type="GeneID" id="20041654"/>
<organism evidence="2 3">
    <name type="scientific">Aureococcus anophagefferens virus</name>
    <dbReference type="NCBI Taxonomy" id="1474867"/>
    <lineage>
        <taxon>Viruses</taxon>
        <taxon>Varidnaviria</taxon>
        <taxon>Bamfordvirae</taxon>
        <taxon>Nucleocytoviricota</taxon>
        <taxon>Megaviricetes</taxon>
        <taxon>Imitervirales</taxon>
        <taxon>Schizomimiviridae</taxon>
        <taxon>Kratosvirus</taxon>
        <taxon>Kratosvirus quantuckense</taxon>
    </lineage>
</organism>
<dbReference type="KEGG" id="vg:20041654"/>
<keyword evidence="1" id="KW-0812">Transmembrane</keyword>
<evidence type="ECO:0000256" key="1">
    <source>
        <dbReference type="SAM" id="Phobius"/>
    </source>
</evidence>
<keyword evidence="1" id="KW-1133">Transmembrane helix</keyword>
<keyword evidence="1" id="KW-0472">Membrane</keyword>
<dbReference type="EMBL" id="KJ645900">
    <property type="protein sequence ID" value="AII17088.1"/>
    <property type="molecule type" value="Genomic_DNA"/>
</dbReference>
<protein>
    <recommendedName>
        <fullName evidence="4">Transmembrane protein</fullName>
    </recommendedName>
</protein>
<feature type="transmembrane region" description="Helical" evidence="1">
    <location>
        <begin position="16"/>
        <end position="37"/>
    </location>
</feature>
<name>A0A076FMF6_9VIRU</name>
<sequence length="70" mass="7839">MDSVDSSGGDDKSMKYIVFIVGLGVVVTLMVLTWYWVTGEFSKIINAFTPKFGKMFSIGGKKKKKKKKKN</sequence>
<evidence type="ECO:0000313" key="2">
    <source>
        <dbReference type="EMBL" id="AII17088.1"/>
    </source>
</evidence>
<accession>A0A076FMF6</accession>
<evidence type="ECO:0008006" key="4">
    <source>
        <dbReference type="Google" id="ProtNLM"/>
    </source>
</evidence>
<evidence type="ECO:0000313" key="3">
    <source>
        <dbReference type="Proteomes" id="UP000028667"/>
    </source>
</evidence>
<proteinExistence type="predicted"/>
<keyword evidence="3" id="KW-1185">Reference proteome</keyword>
<gene>
    <name evidence="2" type="ORF">AaV_256</name>
</gene>
<dbReference type="RefSeq" id="YP_009052330.1">
    <property type="nucleotide sequence ID" value="NC_024697.1"/>
</dbReference>
<dbReference type="Proteomes" id="UP000028667">
    <property type="component" value="Segment"/>
</dbReference>